<proteinExistence type="predicted"/>
<dbReference type="Pfam" id="PF06580">
    <property type="entry name" value="His_kinase"/>
    <property type="match status" value="1"/>
</dbReference>
<evidence type="ECO:0000313" key="5">
    <source>
        <dbReference type="EMBL" id="MBD2700334.1"/>
    </source>
</evidence>
<accession>A0A927AMR3</accession>
<dbReference type="InterPro" id="IPR011623">
    <property type="entry name" value="7TMR_DISM_rcpt_extracell_dom1"/>
</dbReference>
<dbReference type="GO" id="GO:0000155">
    <property type="term" value="F:phosphorelay sensor kinase activity"/>
    <property type="evidence" value="ECO:0007669"/>
    <property type="project" value="InterPro"/>
</dbReference>
<dbReference type="EMBL" id="JACWZY010000004">
    <property type="protein sequence ID" value="MBD2700334.1"/>
    <property type="molecule type" value="Genomic_DNA"/>
</dbReference>
<dbReference type="Pfam" id="PF07695">
    <property type="entry name" value="7TMR-DISM_7TM"/>
    <property type="match status" value="1"/>
</dbReference>
<evidence type="ECO:0000256" key="1">
    <source>
        <dbReference type="SAM" id="Coils"/>
    </source>
</evidence>
<dbReference type="PANTHER" id="PTHR34220:SF7">
    <property type="entry name" value="SENSOR HISTIDINE KINASE YPDA"/>
    <property type="match status" value="1"/>
</dbReference>
<feature type="domain" description="Signal transduction histidine kinase internal region" evidence="3">
    <location>
        <begin position="260"/>
        <end position="337"/>
    </location>
</feature>
<evidence type="ECO:0000256" key="2">
    <source>
        <dbReference type="SAM" id="Phobius"/>
    </source>
</evidence>
<dbReference type="GO" id="GO:0016020">
    <property type="term" value="C:membrane"/>
    <property type="evidence" value="ECO:0007669"/>
    <property type="project" value="InterPro"/>
</dbReference>
<feature type="coiled-coil region" evidence="1">
    <location>
        <begin position="226"/>
        <end position="269"/>
    </location>
</feature>
<keyword evidence="2" id="KW-1133">Transmembrane helix</keyword>
<dbReference type="InterPro" id="IPR010559">
    <property type="entry name" value="Sig_transdc_His_kin_internal"/>
</dbReference>
<gene>
    <name evidence="5" type="ORF">IC229_06795</name>
</gene>
<keyword evidence="1" id="KW-0175">Coiled coil</keyword>
<evidence type="ECO:0000313" key="6">
    <source>
        <dbReference type="Proteomes" id="UP000598820"/>
    </source>
</evidence>
<dbReference type="PANTHER" id="PTHR34220">
    <property type="entry name" value="SENSOR HISTIDINE KINASE YPDA"/>
    <property type="match status" value="1"/>
</dbReference>
<dbReference type="InterPro" id="IPR050640">
    <property type="entry name" value="Bact_2-comp_sensor_kinase"/>
</dbReference>
<evidence type="ECO:0000259" key="3">
    <source>
        <dbReference type="Pfam" id="PF06580"/>
    </source>
</evidence>
<feature type="transmembrane region" description="Helical" evidence="2">
    <location>
        <begin position="6"/>
        <end position="23"/>
    </location>
</feature>
<keyword evidence="2" id="KW-0472">Membrane</keyword>
<keyword evidence="6" id="KW-1185">Reference proteome</keyword>
<reference evidence="5" key="1">
    <citation type="submission" date="2020-09" db="EMBL/GenBank/DDBJ databases">
        <authorList>
            <person name="Kim M.K."/>
        </authorList>
    </citation>
    <scope>NUCLEOTIDE SEQUENCE</scope>
    <source>
        <strain evidence="5">BT702</strain>
    </source>
</reference>
<feature type="transmembrane region" description="Helical" evidence="2">
    <location>
        <begin position="35"/>
        <end position="52"/>
    </location>
</feature>
<dbReference type="AlphaFoldDB" id="A0A927AMR3"/>
<feature type="transmembrane region" description="Helical" evidence="2">
    <location>
        <begin position="101"/>
        <end position="123"/>
    </location>
</feature>
<feature type="domain" description="7TM-DISM receptor extracellular" evidence="4">
    <location>
        <begin position="5"/>
        <end position="216"/>
    </location>
</feature>
<keyword evidence="5" id="KW-0418">Kinase</keyword>
<dbReference type="RefSeq" id="WP_190886198.1">
    <property type="nucleotide sequence ID" value="NZ_JACWZY010000004.1"/>
</dbReference>
<feature type="transmembrane region" description="Helical" evidence="2">
    <location>
        <begin position="159"/>
        <end position="181"/>
    </location>
</feature>
<keyword evidence="5" id="KW-0808">Transferase</keyword>
<keyword evidence="2" id="KW-0812">Transmembrane</keyword>
<dbReference type="Proteomes" id="UP000598820">
    <property type="component" value="Unassembled WGS sequence"/>
</dbReference>
<protein>
    <submittedName>
        <fullName evidence="5">Histidine kinase</fullName>
    </submittedName>
</protein>
<feature type="transmembrane region" description="Helical" evidence="2">
    <location>
        <begin position="196"/>
        <end position="215"/>
    </location>
</feature>
<feature type="transmembrane region" description="Helical" evidence="2">
    <location>
        <begin position="129"/>
        <end position="147"/>
    </location>
</feature>
<feature type="transmembrane region" description="Helical" evidence="2">
    <location>
        <begin position="64"/>
        <end position="81"/>
    </location>
</feature>
<organism evidence="5 6">
    <name type="scientific">Spirosoma profusum</name>
    <dbReference type="NCBI Taxonomy" id="2771354"/>
    <lineage>
        <taxon>Bacteria</taxon>
        <taxon>Pseudomonadati</taxon>
        <taxon>Bacteroidota</taxon>
        <taxon>Cytophagia</taxon>
        <taxon>Cytophagales</taxon>
        <taxon>Cytophagaceae</taxon>
        <taxon>Spirosoma</taxon>
    </lineage>
</organism>
<comment type="caution">
    <text evidence="5">The sequence shown here is derived from an EMBL/GenBank/DDBJ whole genome shotgun (WGS) entry which is preliminary data.</text>
</comment>
<name>A0A927AMR3_9BACT</name>
<evidence type="ECO:0000259" key="4">
    <source>
        <dbReference type="Pfam" id="PF07695"/>
    </source>
</evidence>
<sequence length="447" mass="51535">MTFQLWGAVFTGMVLSIMLLNVVQWTTYRDRSYGLYTLYMFAWLFYFGLRVSEFREWFSDETNYFVRGAAPMGAYYVYFDFADAILDLRRRLPRFYRHLQYVKIGLVAYVVWQVALCYVLPWSPTVYEIWFIVMRLAMAVVGVYGIRQMMSLGDPVSRAFATGTIFLLIGGLASMFMSFIWSDGDWSGPFWKVSPTYMQIGIIAELVCFTLGLSYRQRQAAIRSAMVEQELTHERAQHHRNQLEAELAVQRLEKEKTEVQIRALQAQVNPHFLFNSLNSLSALIDDDRQQASLFLDELSSVYRYLLRANDQVLTTLGTELVFIQSYCHLLKTRHGEALRILLHVSPELITRQLPPLTLQLLVENAVKHNVALPNQPLTICIGTNSYGQLQVRNNVQRKVVRVNSPGVGLANIWSKYEMLSQPSPSISEENEQFVVTLPLIDDHKTIF</sequence>